<protein>
    <submittedName>
        <fullName evidence="3">Zinc carboxypeptidase</fullName>
    </submittedName>
</protein>
<keyword evidence="4" id="KW-1185">Reference proteome</keyword>
<evidence type="ECO:0000313" key="4">
    <source>
        <dbReference type="Proteomes" id="UP000316921"/>
    </source>
</evidence>
<dbReference type="InterPro" id="IPR000834">
    <property type="entry name" value="Peptidase_M14"/>
</dbReference>
<sequence precursor="true">MDAIFQPSRAAIVAVLAALALTWAAPLAQAQVGTDAGRPIRFGDPAAHRWTEDFFPGSEHDPSIPSLDELLGAPAGSRMAHSAEIRAAFETWAELSPRMRLVGHGRTHEGRPLYHAIIARPDRLEQLDGILGDLGRLADPRGLTDAEASGLIERLPAVAWMAYSIHGDETSGADAAGALAWHLIAGTGPDVTGLLDELIVIVDPNQNPDGRERFISQVEQMAGYVSNLDHASMQRGRWPFGRGNHFLFDMNRDWIAGVALETRGRWEAIRKYSPQLVVDGHEMEALDTFLTYPQAAAHHPQLPGTLLAWQGRLADDLAGVFDSFGWGYYTREWADAWGPFYTDAWASLSGAVGILYEQARNGGAPVRRASGEVVPYREAVHGQVAASMANLNTVAAARVELLTDYLAARRQACAPEADARAFVLAPNAAHPERRAALLAVLDGQGIEHETVGALELENASDRFGAHSDSIEVPPGSTIVRLGQPQGRLVSAYLEFDTRMPADYIQKERADLERQGYGNIYDVTAWDLGHAFDLECWWADAPARDLAAFEPAPIVDRSSDDPSVFAWAVDGSSDAAPRFAAAAMARGIHVHLSDRGFTARGLAFARGSLLVRRHENELGDLGQQVNAAARASGAALVALTTGRSPDEGPDLGGGHFTLLQRPRVGLLSNEPFASDQFGHLWHHLDVRLGLDYSILDAQSFGSYDLRRFNVLILPPGYGVGGLLADHAEDLAAWVEGGGTLIACGPSAADLADEELGLSDVRRHSDVLSEIPVYRAQAEHALAAGTIEVDVEALFAGTGPVAGDELLTEADGDDEALARRDDWMQRFEPYGVFLRAAVDQHHWLTAGTGEVMPVFFEGSHALVNSGDTPVRLVAGPGLRLAGLLWPEAADRLQLSAYATVEGRGAGQVILFASNPTFRGSMRGTARLFSNAVVYGPGAGASAPVPR</sequence>
<gene>
    <name evidence="3" type="ORF">Pla133_46850</name>
</gene>
<dbReference type="KEGG" id="pbap:Pla133_46850"/>
<feature type="chain" id="PRO_5022217697" evidence="1">
    <location>
        <begin position="31"/>
        <end position="944"/>
    </location>
</feature>
<keyword evidence="1" id="KW-0732">Signal</keyword>
<evidence type="ECO:0000313" key="3">
    <source>
        <dbReference type="EMBL" id="QDU69565.1"/>
    </source>
</evidence>
<feature type="domain" description="Peptidase M14" evidence="2">
    <location>
        <begin position="93"/>
        <end position="257"/>
    </location>
</feature>
<dbReference type="SUPFAM" id="SSF53187">
    <property type="entry name" value="Zn-dependent exopeptidases"/>
    <property type="match status" value="1"/>
</dbReference>
<dbReference type="RefSeq" id="WP_145069573.1">
    <property type="nucleotide sequence ID" value="NZ_CP036287.1"/>
</dbReference>
<keyword evidence="3" id="KW-0121">Carboxypeptidase</keyword>
<dbReference type="AlphaFoldDB" id="A0A518BRF7"/>
<keyword evidence="3" id="KW-0645">Protease</keyword>
<dbReference type="GO" id="GO:0006508">
    <property type="term" value="P:proteolysis"/>
    <property type="evidence" value="ECO:0007669"/>
    <property type="project" value="InterPro"/>
</dbReference>
<keyword evidence="3" id="KW-0378">Hydrolase</keyword>
<dbReference type="Gene3D" id="3.40.50.880">
    <property type="match status" value="1"/>
</dbReference>
<dbReference type="Pfam" id="PF00246">
    <property type="entry name" value="Peptidase_M14"/>
    <property type="match status" value="1"/>
</dbReference>
<feature type="signal peptide" evidence="1">
    <location>
        <begin position="1"/>
        <end position="30"/>
    </location>
</feature>
<evidence type="ECO:0000259" key="2">
    <source>
        <dbReference type="Pfam" id="PF00246"/>
    </source>
</evidence>
<proteinExistence type="predicted"/>
<evidence type="ECO:0000256" key="1">
    <source>
        <dbReference type="SAM" id="SignalP"/>
    </source>
</evidence>
<dbReference type="SUPFAM" id="SSF52317">
    <property type="entry name" value="Class I glutamine amidotransferase-like"/>
    <property type="match status" value="1"/>
</dbReference>
<reference evidence="3 4" key="1">
    <citation type="submission" date="2019-02" db="EMBL/GenBank/DDBJ databases">
        <title>Deep-cultivation of Planctomycetes and their phenomic and genomic characterization uncovers novel biology.</title>
        <authorList>
            <person name="Wiegand S."/>
            <person name="Jogler M."/>
            <person name="Boedeker C."/>
            <person name="Pinto D."/>
            <person name="Vollmers J."/>
            <person name="Rivas-Marin E."/>
            <person name="Kohn T."/>
            <person name="Peeters S.H."/>
            <person name="Heuer A."/>
            <person name="Rast P."/>
            <person name="Oberbeckmann S."/>
            <person name="Bunk B."/>
            <person name="Jeske O."/>
            <person name="Meyerdierks A."/>
            <person name="Storesund J.E."/>
            <person name="Kallscheuer N."/>
            <person name="Luecker S."/>
            <person name="Lage O.M."/>
            <person name="Pohl T."/>
            <person name="Merkel B.J."/>
            <person name="Hornburger P."/>
            <person name="Mueller R.-W."/>
            <person name="Bruemmer F."/>
            <person name="Labrenz M."/>
            <person name="Spormann A.M."/>
            <person name="Op den Camp H."/>
            <person name="Overmann J."/>
            <person name="Amann R."/>
            <person name="Jetten M.S.M."/>
            <person name="Mascher T."/>
            <person name="Medema M.H."/>
            <person name="Devos D.P."/>
            <person name="Kaster A.-K."/>
            <person name="Ovreas L."/>
            <person name="Rohde M."/>
            <person name="Galperin M.Y."/>
            <person name="Jogler C."/>
        </authorList>
    </citation>
    <scope>NUCLEOTIDE SEQUENCE [LARGE SCALE GENOMIC DNA]</scope>
    <source>
        <strain evidence="3 4">Pla133</strain>
    </source>
</reference>
<dbReference type="GO" id="GO:0004181">
    <property type="term" value="F:metallocarboxypeptidase activity"/>
    <property type="evidence" value="ECO:0007669"/>
    <property type="project" value="InterPro"/>
</dbReference>
<accession>A0A518BRF7</accession>
<organism evidence="3 4">
    <name type="scientific">Engelhardtia mirabilis</name>
    <dbReference type="NCBI Taxonomy" id="2528011"/>
    <lineage>
        <taxon>Bacteria</taxon>
        <taxon>Pseudomonadati</taxon>
        <taxon>Planctomycetota</taxon>
        <taxon>Planctomycetia</taxon>
        <taxon>Planctomycetia incertae sedis</taxon>
        <taxon>Engelhardtia</taxon>
    </lineage>
</organism>
<name>A0A518BRF7_9BACT</name>
<dbReference type="Proteomes" id="UP000316921">
    <property type="component" value="Chromosome"/>
</dbReference>
<dbReference type="Gene3D" id="3.40.630.10">
    <property type="entry name" value="Zn peptidases"/>
    <property type="match status" value="1"/>
</dbReference>
<dbReference type="InterPro" id="IPR029062">
    <property type="entry name" value="Class_I_gatase-like"/>
</dbReference>
<dbReference type="EMBL" id="CP036287">
    <property type="protein sequence ID" value="QDU69565.1"/>
    <property type="molecule type" value="Genomic_DNA"/>
</dbReference>
<dbReference type="GO" id="GO:0008270">
    <property type="term" value="F:zinc ion binding"/>
    <property type="evidence" value="ECO:0007669"/>
    <property type="project" value="InterPro"/>
</dbReference>